<keyword evidence="3" id="KW-1185">Reference proteome</keyword>
<dbReference type="InterPro" id="IPR029055">
    <property type="entry name" value="Ntn_hydrolases_N"/>
</dbReference>
<dbReference type="InterPro" id="IPR047801">
    <property type="entry name" value="Peptidase_C45"/>
</dbReference>
<dbReference type="Proteomes" id="UP001320972">
    <property type="component" value="Unassembled WGS sequence"/>
</dbReference>
<reference evidence="2 3" key="1">
    <citation type="submission" date="2022-09" db="EMBL/GenBank/DDBJ databases">
        <title>Enrichment on poylsaccharides allowed isolation of novel metabolic and taxonomic groups of Haloarchaea.</title>
        <authorList>
            <person name="Sorokin D.Y."/>
            <person name="Elcheninov A.G."/>
            <person name="Khizhniak T.V."/>
            <person name="Kolganova T.V."/>
            <person name="Kublanov I.V."/>
        </authorList>
    </citation>
    <scope>NUCLEOTIDE SEQUENCE [LARGE SCALE GENOMIC DNA]</scope>
    <source>
        <strain evidence="2 3">AArc-m2/3/4</strain>
    </source>
</reference>
<feature type="domain" description="Peptidase C45 hydrolase" evidence="1">
    <location>
        <begin position="104"/>
        <end position="316"/>
    </location>
</feature>
<accession>A0ABT2QBI1</accession>
<proteinExistence type="predicted"/>
<evidence type="ECO:0000259" key="1">
    <source>
        <dbReference type="Pfam" id="PF03417"/>
    </source>
</evidence>
<evidence type="ECO:0000313" key="2">
    <source>
        <dbReference type="EMBL" id="MCU4972293.1"/>
    </source>
</evidence>
<sequence length="338" mass="37005">MHDHHLTGRYEAMGREYASQLEDAGRSLAEASPETLEPSTERRAFARKCAAHVEEHAPFLLAELEGIADATGLEPEVVETVPLALDARAGCSLVAVGGERTVDGAPLFARNHDFCPSFRDFATCYRTEPADGLASVGCSCVYVGRCDGVNEAGLAIGFAEVPPHEFEPGVTWQLAVRAVLDTCRTVAEAVAFLESVPHATNVNFLVGDASGEIAIVEASPAEVTTIFPDDDIVSVTREFRTESMREYQSTDRTPADCSRRQAIAAWFDERERRVTAEDLQTVMGEPDVGVCWPIDERREDPRSTIWSWTIDPAERAGHLARDSPVETPYQAVRVPENE</sequence>
<evidence type="ECO:0000313" key="3">
    <source>
        <dbReference type="Proteomes" id="UP001320972"/>
    </source>
</evidence>
<dbReference type="SUPFAM" id="SSF56235">
    <property type="entry name" value="N-terminal nucleophile aminohydrolases (Ntn hydrolases)"/>
    <property type="match status" value="1"/>
</dbReference>
<dbReference type="NCBIfam" id="NF040521">
    <property type="entry name" value="C45_proenzyme"/>
    <property type="match status" value="1"/>
</dbReference>
<dbReference type="Pfam" id="PF03417">
    <property type="entry name" value="AAT"/>
    <property type="match status" value="1"/>
</dbReference>
<dbReference type="InterPro" id="IPR005079">
    <property type="entry name" value="Peptidase_C45_hydrolase"/>
</dbReference>
<dbReference type="RefSeq" id="WP_338007276.1">
    <property type="nucleotide sequence ID" value="NZ_JAOPKB010000002.1"/>
</dbReference>
<dbReference type="PANTHER" id="PTHR34180:SF1">
    <property type="entry name" value="BETA-ALANYL-DOPAMINE_CARCININE HYDROLASE"/>
    <property type="match status" value="1"/>
</dbReference>
<dbReference type="InterPro" id="IPR047794">
    <property type="entry name" value="C45_proenzyme-like"/>
</dbReference>
<protein>
    <submittedName>
        <fullName evidence="2">C45 family peptidase</fullName>
    </submittedName>
</protein>
<dbReference type="EMBL" id="JAOPKB010000002">
    <property type="protein sequence ID" value="MCU4972293.1"/>
    <property type="molecule type" value="Genomic_DNA"/>
</dbReference>
<gene>
    <name evidence="2" type="ORF">OB955_06030</name>
</gene>
<dbReference type="Gene3D" id="3.60.60.10">
    <property type="entry name" value="Penicillin V Acylase, Chain A"/>
    <property type="match status" value="1"/>
</dbReference>
<name>A0ABT2QBI1_9EURY</name>
<organism evidence="2 3">
    <name type="scientific">Natronoglomus mannanivorans</name>
    <dbReference type="NCBI Taxonomy" id="2979990"/>
    <lineage>
        <taxon>Archaea</taxon>
        <taxon>Methanobacteriati</taxon>
        <taxon>Methanobacteriota</taxon>
        <taxon>Stenosarchaea group</taxon>
        <taxon>Halobacteria</taxon>
        <taxon>Halobacteriales</taxon>
        <taxon>Natrialbaceae</taxon>
        <taxon>Natronoglomus</taxon>
    </lineage>
</organism>
<dbReference type="PANTHER" id="PTHR34180">
    <property type="entry name" value="PEPTIDASE C45"/>
    <property type="match status" value="1"/>
</dbReference>
<comment type="caution">
    <text evidence="2">The sequence shown here is derived from an EMBL/GenBank/DDBJ whole genome shotgun (WGS) entry which is preliminary data.</text>
</comment>